<name>A0A5N5WMI2_9EURO</name>
<evidence type="ECO:0000313" key="3">
    <source>
        <dbReference type="EMBL" id="KAB8069768.1"/>
    </source>
</evidence>
<dbReference type="EMBL" id="ML732327">
    <property type="protein sequence ID" value="KAB8069768.1"/>
    <property type="molecule type" value="Genomic_DNA"/>
</dbReference>
<keyword evidence="4" id="KW-1185">Reference proteome</keyword>
<dbReference type="SUPFAM" id="SSF56601">
    <property type="entry name" value="beta-lactamase/transpeptidase-like"/>
    <property type="match status" value="1"/>
</dbReference>
<feature type="domain" description="Beta-lactamase-related" evidence="2">
    <location>
        <begin position="18"/>
        <end position="395"/>
    </location>
</feature>
<dbReference type="Gene3D" id="3.40.710.10">
    <property type="entry name" value="DD-peptidase/beta-lactamase superfamily"/>
    <property type="match status" value="1"/>
</dbReference>
<organism evidence="3 4">
    <name type="scientific">Aspergillus leporis</name>
    <dbReference type="NCBI Taxonomy" id="41062"/>
    <lineage>
        <taxon>Eukaryota</taxon>
        <taxon>Fungi</taxon>
        <taxon>Dikarya</taxon>
        <taxon>Ascomycota</taxon>
        <taxon>Pezizomycotina</taxon>
        <taxon>Eurotiomycetes</taxon>
        <taxon>Eurotiomycetidae</taxon>
        <taxon>Eurotiales</taxon>
        <taxon>Aspergillaceae</taxon>
        <taxon>Aspergillus</taxon>
        <taxon>Aspergillus subgen. Circumdati</taxon>
    </lineage>
</organism>
<dbReference type="AlphaFoldDB" id="A0A5N5WMI2"/>
<dbReference type="Pfam" id="PF00144">
    <property type="entry name" value="Beta-lactamase"/>
    <property type="match status" value="1"/>
</dbReference>
<evidence type="ECO:0000313" key="4">
    <source>
        <dbReference type="Proteomes" id="UP000326565"/>
    </source>
</evidence>
<dbReference type="OrthoDB" id="5946976at2759"/>
<dbReference type="PANTHER" id="PTHR46825">
    <property type="entry name" value="D-ALANYL-D-ALANINE-CARBOXYPEPTIDASE/ENDOPEPTIDASE AMPH"/>
    <property type="match status" value="1"/>
</dbReference>
<gene>
    <name evidence="3" type="ORF">BDV29DRAFT_161102</name>
</gene>
<protein>
    <submittedName>
        <fullName evidence="3">Beta-lactamase/transpeptidase-like protein</fullName>
    </submittedName>
</protein>
<dbReference type="Proteomes" id="UP000326565">
    <property type="component" value="Unassembled WGS sequence"/>
</dbReference>
<dbReference type="InterPro" id="IPR001466">
    <property type="entry name" value="Beta-lactam-related"/>
</dbReference>
<evidence type="ECO:0000259" key="2">
    <source>
        <dbReference type="Pfam" id="PF00144"/>
    </source>
</evidence>
<sequence length="564" mass="64647">MDDDTAISRLIGAMSLVEEVKQICDVPSISWGVLHHGQVIHRQSIGYRDVEKRLHANSDTTYMIASISKSFLSAAVGKLVDEGKLSWLDPIQKYIPEFNPSEDPNIGLKADIIDALRHSTGLAVPTLLCLGPRSTILSDEKDYIRMLNSLPTSNHEGQRFNSWWMYNNYAYGLVAKVVEIVSRQSYADYIREHILMPLQMHSTAVSRNDLKSEDNVAHPYVCPSIGEYRRLPSESWPCDNHKPLLAAMGMRSSVNDMLIWSKAVLEAEKQETDEDNYSANAEENPLRQMKKVRQPYWTRPVDDPFQNETAYCMGWLRVEMPSCMIGSLSCNTDTRKRGEHLKYILGTQSEPMVTICHNGVMYGSTAALYTFPKTQSAVVVMSNGLQSGDASDYTAQILIQALFNLQPYVDLLPLIRLEAGIPRLWYESEFAGPWRQNRRITDRERSRQLYLGDYYGFNDTFILSIVPRPVVRPGEKLPEPEYSLDVVFNRRAASTCNLEFYRTDTYSFFPPTHGDHLLTMYPLWCDYRMTIFEFCLAQSDLEVTSLRWLWDEDEEPATFLKRRS</sequence>
<evidence type="ECO:0000256" key="1">
    <source>
        <dbReference type="ARBA" id="ARBA00038215"/>
    </source>
</evidence>
<dbReference type="InterPro" id="IPR050491">
    <property type="entry name" value="AmpC-like"/>
</dbReference>
<comment type="similarity">
    <text evidence="1">Belongs to the peptidase S12 family.</text>
</comment>
<reference evidence="3 4" key="1">
    <citation type="submission" date="2019-04" db="EMBL/GenBank/DDBJ databases">
        <title>Friends and foes A comparative genomics study of 23 Aspergillus species from section Flavi.</title>
        <authorList>
            <consortium name="DOE Joint Genome Institute"/>
            <person name="Kjaerbolling I."/>
            <person name="Vesth T."/>
            <person name="Frisvad J.C."/>
            <person name="Nybo J.L."/>
            <person name="Theobald S."/>
            <person name="Kildgaard S."/>
            <person name="Isbrandt T."/>
            <person name="Kuo A."/>
            <person name="Sato A."/>
            <person name="Lyhne E.K."/>
            <person name="Kogle M.E."/>
            <person name="Wiebenga A."/>
            <person name="Kun R.S."/>
            <person name="Lubbers R.J."/>
            <person name="Makela M.R."/>
            <person name="Barry K."/>
            <person name="Chovatia M."/>
            <person name="Clum A."/>
            <person name="Daum C."/>
            <person name="Haridas S."/>
            <person name="He G."/>
            <person name="LaButti K."/>
            <person name="Lipzen A."/>
            <person name="Mondo S."/>
            <person name="Riley R."/>
            <person name="Salamov A."/>
            <person name="Simmons B.A."/>
            <person name="Magnuson J.K."/>
            <person name="Henrissat B."/>
            <person name="Mortensen U.H."/>
            <person name="Larsen T.O."/>
            <person name="Devries R.P."/>
            <person name="Grigoriev I.V."/>
            <person name="Machida M."/>
            <person name="Baker S.E."/>
            <person name="Andersen M.R."/>
        </authorList>
    </citation>
    <scope>NUCLEOTIDE SEQUENCE [LARGE SCALE GENOMIC DNA]</scope>
    <source>
        <strain evidence="3 4">CBS 151.66</strain>
    </source>
</reference>
<dbReference type="PANTHER" id="PTHR46825:SF14">
    <property type="entry name" value="BETA-LACTAMASE-RELATED DOMAIN-CONTAINING PROTEIN"/>
    <property type="match status" value="1"/>
</dbReference>
<proteinExistence type="inferred from homology"/>
<dbReference type="InterPro" id="IPR012338">
    <property type="entry name" value="Beta-lactam/transpept-like"/>
</dbReference>
<accession>A0A5N5WMI2</accession>